<dbReference type="PANTHER" id="PTHR43094">
    <property type="entry name" value="AMINOTRANSFERASE"/>
    <property type="match status" value="1"/>
</dbReference>
<evidence type="ECO:0000256" key="3">
    <source>
        <dbReference type="ARBA" id="ARBA00022898"/>
    </source>
</evidence>
<dbReference type="Gene3D" id="3.40.640.10">
    <property type="entry name" value="Type I PLP-dependent aspartate aminotransferase-like (Major domain)"/>
    <property type="match status" value="1"/>
</dbReference>
<evidence type="ECO:0000256" key="4">
    <source>
        <dbReference type="RuleBase" id="RU003560"/>
    </source>
</evidence>
<dbReference type="GO" id="GO:0005829">
    <property type="term" value="C:cytosol"/>
    <property type="evidence" value="ECO:0007669"/>
    <property type="project" value="TreeGrafter"/>
</dbReference>
<keyword evidence="5" id="KW-0032">Aminotransferase</keyword>
<dbReference type="GO" id="GO:0008483">
    <property type="term" value="F:transaminase activity"/>
    <property type="evidence" value="ECO:0007669"/>
    <property type="project" value="UniProtKB-KW"/>
</dbReference>
<dbReference type="Gene3D" id="3.90.1150.10">
    <property type="entry name" value="Aspartate Aminotransferase, domain 1"/>
    <property type="match status" value="1"/>
</dbReference>
<reference evidence="5 6" key="1">
    <citation type="submission" date="2019-06" db="EMBL/GenBank/DDBJ databases">
        <title>Metagenome assembled Genome of Spiribacter salinus SL48-SHIP from the microbial mat of Salt Lake 48 (Novosibirsk region, Russia).</title>
        <authorList>
            <person name="Shipova A."/>
            <person name="Rozanov A.S."/>
            <person name="Bryanskaya A.V."/>
            <person name="Peltek S.E."/>
        </authorList>
    </citation>
    <scope>NUCLEOTIDE SEQUENCE [LARGE SCALE GENOMIC DNA]</scope>
    <source>
        <strain evidence="5">SL48-SHIP-2</strain>
    </source>
</reference>
<gene>
    <name evidence="5" type="ORF">FKY71_02515</name>
</gene>
<dbReference type="CDD" id="cd00610">
    <property type="entry name" value="OAT_like"/>
    <property type="match status" value="1"/>
</dbReference>
<dbReference type="PIRSF" id="PIRSF000521">
    <property type="entry name" value="Transaminase_4ab_Lys_Orn"/>
    <property type="match status" value="1"/>
</dbReference>
<dbReference type="AlphaFoldDB" id="A0A540VVA1"/>
<dbReference type="Proteomes" id="UP000315400">
    <property type="component" value="Unassembled WGS sequence"/>
</dbReference>
<dbReference type="InterPro" id="IPR015422">
    <property type="entry name" value="PyrdxlP-dep_Trfase_small"/>
</dbReference>
<dbReference type="PANTHER" id="PTHR43094:SF1">
    <property type="entry name" value="AMINOTRANSFERASE CLASS-III"/>
    <property type="match status" value="1"/>
</dbReference>
<dbReference type="GO" id="GO:0030170">
    <property type="term" value="F:pyridoxal phosphate binding"/>
    <property type="evidence" value="ECO:0007669"/>
    <property type="project" value="InterPro"/>
</dbReference>
<accession>A0A540VVA1</accession>
<dbReference type="InterPro" id="IPR049704">
    <property type="entry name" value="Aminotrans_3_PPA_site"/>
</dbReference>
<dbReference type="PROSITE" id="PS00600">
    <property type="entry name" value="AA_TRANSFER_CLASS_3"/>
    <property type="match status" value="1"/>
</dbReference>
<keyword evidence="5" id="KW-0808">Transferase</keyword>
<sequence>MTNWTEIERWDRAYYLHNVQAQADYAFLAVDRADGNYIQLADGTRLLDFQSQLVSDSMGHRHPATVDAVNRAMERYGHVFFGMANEYRARAAKLVIEDVLAGEDWPGRLRVFASGTEAAESAMTMAKLYTGRPVILTQAHSFHGSTMGATWLRGYRNCLNPGDDPNRVVDAPGFPSAGYIPIPPPEPTDAAVDGTLPSIAATEAIVRAVGPENIAAVITEPMFGAGGLMPHDDYYPALRELSKRHGFLWIDDEVLCGFGRLGEWFGYQRHADIHPDLMVVGKGINGSLLPSGGVVASKPVAEHFDRARWWSGSTWDGHPLICASIVGNLEYMLENDTIGRVREKGERVRAELARLAERHPCVGRIGGAGLYYAVDLVNADGEPIVPEDRYTGFTGDLAGHPNNLIATECARLGVLLGGFVPNTIKVAPPFTITDEEIDIGLSALDAALTVVDHAYT</sequence>
<dbReference type="InterPro" id="IPR015424">
    <property type="entry name" value="PyrdxlP-dep_Trfase"/>
</dbReference>
<dbReference type="InterPro" id="IPR005814">
    <property type="entry name" value="Aminotrans_3"/>
</dbReference>
<dbReference type="SUPFAM" id="SSF53383">
    <property type="entry name" value="PLP-dependent transferases"/>
    <property type="match status" value="1"/>
</dbReference>
<organism evidence="5 6">
    <name type="scientific">Spiribacter salinus</name>
    <dbReference type="NCBI Taxonomy" id="1335746"/>
    <lineage>
        <taxon>Bacteria</taxon>
        <taxon>Pseudomonadati</taxon>
        <taxon>Pseudomonadota</taxon>
        <taxon>Gammaproteobacteria</taxon>
        <taxon>Chromatiales</taxon>
        <taxon>Ectothiorhodospiraceae</taxon>
        <taxon>Spiribacter</taxon>
    </lineage>
</organism>
<dbReference type="InterPro" id="IPR015421">
    <property type="entry name" value="PyrdxlP-dep_Trfase_major"/>
</dbReference>
<evidence type="ECO:0000256" key="1">
    <source>
        <dbReference type="ARBA" id="ARBA00001933"/>
    </source>
</evidence>
<name>A0A540VVA1_9GAMM</name>
<evidence type="ECO:0000313" key="5">
    <source>
        <dbReference type="EMBL" id="TQF00617.1"/>
    </source>
</evidence>
<comment type="cofactor">
    <cofactor evidence="1">
        <name>pyridoxal 5'-phosphate</name>
        <dbReference type="ChEBI" id="CHEBI:597326"/>
    </cofactor>
</comment>
<evidence type="ECO:0000313" key="6">
    <source>
        <dbReference type="Proteomes" id="UP000315400"/>
    </source>
</evidence>
<comment type="caution">
    <text evidence="5">The sequence shown here is derived from an EMBL/GenBank/DDBJ whole genome shotgun (WGS) entry which is preliminary data.</text>
</comment>
<protein>
    <submittedName>
        <fullName evidence="5">Aspartate aminotransferase family protein</fullName>
    </submittedName>
</protein>
<proteinExistence type="inferred from homology"/>
<dbReference type="EMBL" id="VIFK01000008">
    <property type="protein sequence ID" value="TQF00617.1"/>
    <property type="molecule type" value="Genomic_DNA"/>
</dbReference>
<evidence type="ECO:0000256" key="2">
    <source>
        <dbReference type="ARBA" id="ARBA00008954"/>
    </source>
</evidence>
<comment type="similarity">
    <text evidence="2 4">Belongs to the class-III pyridoxal-phosphate-dependent aminotransferase family.</text>
</comment>
<keyword evidence="3 4" id="KW-0663">Pyridoxal phosphate</keyword>
<dbReference type="Pfam" id="PF00202">
    <property type="entry name" value="Aminotran_3"/>
    <property type="match status" value="1"/>
</dbReference>